<proteinExistence type="predicted"/>
<dbReference type="GO" id="GO:0016740">
    <property type="term" value="F:transferase activity"/>
    <property type="evidence" value="ECO:0007669"/>
    <property type="project" value="UniProtKB-KW"/>
</dbReference>
<dbReference type="InterPro" id="IPR001173">
    <property type="entry name" value="Glyco_trans_2-like"/>
</dbReference>
<protein>
    <submittedName>
        <fullName evidence="2">GT2 family glycosyltransferase</fullName>
    </submittedName>
</protein>
<name>A0A2V4X4U6_9FLAO</name>
<sequence>MKLSVIILNYNVRYFLELCLKSVEAAITDLDAEIIVVDNNSPDDSCQIVKQLFPDVKLIENKENSGFSKGNNIGVAQAKGEYLCILNPDTVVSEDTFTKLIAFADSKKNLGIVGCQLIDGRGQFLPESKRNVPTPIVSLKKVLGNSKDYYANHVEVENTGKVDVLVGAFMWLKKELYESVGGFDEEYFMYGEDIDLSYKVIKAGYDNYYFGDTTVIHFKGESTLRDANYARRFYGAMQIFYKKHFKRNVLLNGMVWLGIKMAYLMRKNPDEVNLQPNQSYLYATNYDKSVIEKLPNPVHIETIIQDKVENNSMIIYDLKALAASAMISDMKIKSKQENIVFRFIPKNSNFSLGSDSATSRGEVLHF</sequence>
<dbReference type="Pfam" id="PF00535">
    <property type="entry name" value="Glycos_transf_2"/>
    <property type="match status" value="1"/>
</dbReference>
<gene>
    <name evidence="2" type="ORF">DFQ11_10719</name>
</gene>
<dbReference type="EMBL" id="QJTD01000007">
    <property type="protein sequence ID" value="PYE80055.1"/>
    <property type="molecule type" value="Genomic_DNA"/>
</dbReference>
<dbReference type="RefSeq" id="WP_110476252.1">
    <property type="nucleotide sequence ID" value="NZ_BMWQ01000007.1"/>
</dbReference>
<dbReference type="InterPro" id="IPR029044">
    <property type="entry name" value="Nucleotide-diphossugar_trans"/>
</dbReference>
<organism evidence="2 3">
    <name type="scientific">Winogradskyella epiphytica</name>
    <dbReference type="NCBI Taxonomy" id="262005"/>
    <lineage>
        <taxon>Bacteria</taxon>
        <taxon>Pseudomonadati</taxon>
        <taxon>Bacteroidota</taxon>
        <taxon>Flavobacteriia</taxon>
        <taxon>Flavobacteriales</taxon>
        <taxon>Flavobacteriaceae</taxon>
        <taxon>Winogradskyella</taxon>
    </lineage>
</organism>
<comment type="caution">
    <text evidence="2">The sequence shown here is derived from an EMBL/GenBank/DDBJ whole genome shotgun (WGS) entry which is preliminary data.</text>
</comment>
<dbReference type="CDD" id="cd04186">
    <property type="entry name" value="GT_2_like_c"/>
    <property type="match status" value="1"/>
</dbReference>
<dbReference type="PANTHER" id="PTHR43179">
    <property type="entry name" value="RHAMNOSYLTRANSFERASE WBBL"/>
    <property type="match status" value="1"/>
</dbReference>
<reference evidence="2 3" key="1">
    <citation type="submission" date="2018-06" db="EMBL/GenBank/DDBJ databases">
        <title>Genomic Encyclopedia of Type Strains, Phase III (KMG-III): the genomes of soil and plant-associated and newly described type strains.</title>
        <authorList>
            <person name="Whitman W."/>
        </authorList>
    </citation>
    <scope>NUCLEOTIDE SEQUENCE [LARGE SCALE GENOMIC DNA]</scope>
    <source>
        <strain evidence="2 3">CECT 7945</strain>
    </source>
</reference>
<dbReference type="SUPFAM" id="SSF53448">
    <property type="entry name" value="Nucleotide-diphospho-sugar transferases"/>
    <property type="match status" value="1"/>
</dbReference>
<evidence type="ECO:0000313" key="3">
    <source>
        <dbReference type="Proteomes" id="UP000248054"/>
    </source>
</evidence>
<dbReference type="PANTHER" id="PTHR43179:SF7">
    <property type="entry name" value="RHAMNOSYLTRANSFERASE WBBL"/>
    <property type="match status" value="1"/>
</dbReference>
<accession>A0A2V4X4U6</accession>
<dbReference type="AlphaFoldDB" id="A0A2V4X4U6"/>
<keyword evidence="3" id="KW-1185">Reference proteome</keyword>
<dbReference type="Gene3D" id="3.90.550.10">
    <property type="entry name" value="Spore Coat Polysaccharide Biosynthesis Protein SpsA, Chain A"/>
    <property type="match status" value="1"/>
</dbReference>
<dbReference type="Proteomes" id="UP000248054">
    <property type="component" value="Unassembled WGS sequence"/>
</dbReference>
<feature type="domain" description="Glycosyltransferase 2-like" evidence="1">
    <location>
        <begin position="4"/>
        <end position="177"/>
    </location>
</feature>
<evidence type="ECO:0000259" key="1">
    <source>
        <dbReference type="Pfam" id="PF00535"/>
    </source>
</evidence>
<dbReference type="OrthoDB" id="9771846at2"/>
<evidence type="ECO:0000313" key="2">
    <source>
        <dbReference type="EMBL" id="PYE80055.1"/>
    </source>
</evidence>
<keyword evidence="2" id="KW-0808">Transferase</keyword>